<protein>
    <recommendedName>
        <fullName evidence="4">DUF4836 family protein</fullName>
    </recommendedName>
</protein>
<gene>
    <name evidence="2" type="ORF">SAMN05444377_105139</name>
</gene>
<organism evidence="2 3">
    <name type="scientific">Flavobacterium fontis</name>
    <dbReference type="NCBI Taxonomy" id="1124188"/>
    <lineage>
        <taxon>Bacteria</taxon>
        <taxon>Pseudomonadati</taxon>
        <taxon>Bacteroidota</taxon>
        <taxon>Flavobacteriia</taxon>
        <taxon>Flavobacteriales</taxon>
        <taxon>Flavobacteriaceae</taxon>
        <taxon>Flavobacterium</taxon>
    </lineage>
</organism>
<proteinExistence type="predicted"/>
<accession>A0A1M5A3Z4</accession>
<dbReference type="OrthoDB" id="1218758at2"/>
<dbReference type="AlphaFoldDB" id="A0A1M5A3Z4"/>
<keyword evidence="1" id="KW-0732">Signal</keyword>
<dbReference type="EMBL" id="FQVQ01000005">
    <property type="protein sequence ID" value="SHF24935.1"/>
    <property type="molecule type" value="Genomic_DNA"/>
</dbReference>
<evidence type="ECO:0000313" key="3">
    <source>
        <dbReference type="Proteomes" id="UP000184147"/>
    </source>
</evidence>
<feature type="signal peptide" evidence="1">
    <location>
        <begin position="1"/>
        <end position="23"/>
    </location>
</feature>
<reference evidence="2 3" key="1">
    <citation type="submission" date="2016-11" db="EMBL/GenBank/DDBJ databases">
        <authorList>
            <person name="Jaros S."/>
            <person name="Januszkiewicz K."/>
            <person name="Wedrychowicz H."/>
        </authorList>
    </citation>
    <scope>NUCLEOTIDE SEQUENCE [LARGE SCALE GENOMIC DNA]</scope>
    <source>
        <strain evidence="2 3">DSM 25660</strain>
    </source>
</reference>
<evidence type="ECO:0000313" key="2">
    <source>
        <dbReference type="EMBL" id="SHF24935.1"/>
    </source>
</evidence>
<dbReference type="RefSeq" id="WP_073362662.1">
    <property type="nucleotide sequence ID" value="NZ_FQVQ01000005.1"/>
</dbReference>
<evidence type="ECO:0008006" key="4">
    <source>
        <dbReference type="Google" id="ProtNLM"/>
    </source>
</evidence>
<dbReference type="STRING" id="1124188.SAMN05444377_105139"/>
<dbReference type="Proteomes" id="UP000184147">
    <property type="component" value="Unassembled WGS sequence"/>
</dbReference>
<sequence length="489" mass="55148">MIKNNLKALLLLCLVSTVMISCGGNSNEVVLKYVTDKTLAVSRINLNELDGKLPKEEIAKDPKMQNMSDNEKEAFQLLMNGESAGINMDEPMYVMVDNVNNDMAVSILMSLDDVKIFEQKFSKLTRKEVKVDAAKKTVYAGSELIGTLDEDVLILSKFTNYNNSYGQNYQETDEKYYADFRARKATENESVQEQIKMALTEDTDMSLWVNLHGVINTASKGYIESLAVNKLLLNAALAVSVRFEKGEIVMASQTHFNDEMRKVVEKYYQGKGVNYDMVKNIELDDTSGYGIGFFSMDLVRYMVKEAGLESAANNMLASQELTLDDVMNAFTGDFAYANFKYFQNYSEDNMQYGVYPKQNMLLALGIDKAKGKKMMDFINTKMMPMIQSQGTVMMTNSMMVFATEPAKLEGIKKNKIANNTKLNKESDLNSISWMDGSQINEGLRYTNMRANIKDIVSKAKVTDGAFTSEIKITLDKNKENAIHYFMGYE</sequence>
<feature type="chain" id="PRO_5013381972" description="DUF4836 family protein" evidence="1">
    <location>
        <begin position="24"/>
        <end position="489"/>
    </location>
</feature>
<keyword evidence="3" id="KW-1185">Reference proteome</keyword>
<dbReference type="PROSITE" id="PS51257">
    <property type="entry name" value="PROKAR_LIPOPROTEIN"/>
    <property type="match status" value="1"/>
</dbReference>
<name>A0A1M5A3Z4_9FLAO</name>
<evidence type="ECO:0000256" key="1">
    <source>
        <dbReference type="SAM" id="SignalP"/>
    </source>
</evidence>